<keyword evidence="2" id="KW-0812">Transmembrane</keyword>
<name>A0AAX0LA88_9BACT</name>
<feature type="transmembrane region" description="Helical" evidence="2">
    <location>
        <begin position="66"/>
        <end position="86"/>
    </location>
</feature>
<evidence type="ECO:0000256" key="1">
    <source>
        <dbReference type="SAM" id="Coils"/>
    </source>
</evidence>
<evidence type="ECO:0000313" key="4">
    <source>
        <dbReference type="Proteomes" id="UP000189728"/>
    </source>
</evidence>
<sequence length="444" mass="52921">MFKKIYEFLTKSIILPISFAILILVLIRYLSFGIKNNNYNTDIFYLTICNLIKDFSTINFSNLINIAIYFLTIIMLWIAITQIKLARKQEKKQREQKKISSLPVLRNFSTNIFNASNFMVNYKNHGFTSYPLQEVGNIYNDVIKDMLNYFNNINNDYLSVDEKKNIQKSFLKLINELTKSFEYNFDLNLFIEQESINLESDKAKKVLKDICRQVSNQLLHDHSINILFSGQYIFNQLKKLRDELLFVGNSDIYSKINEMVNKFQHMMKEANKNNNLKFFVKFKEFNELSKKEEINKLQNFIANFRLKELEEKEELTDAEKEEINKLQNFIANFRPKELEKICLNLAKKYIKEYNQYCEKNAKLNNLITKESKKNEYFNVYILSMIGFYTYAIVIDYLRSNNEEKISEGYNKITDDYIKEMSHKSIKAIEDIIKEALKIYEYQKK</sequence>
<comment type="caution">
    <text evidence="3">The sequence shown here is derived from an EMBL/GenBank/DDBJ whole genome shotgun (WGS) entry which is preliminary data.</text>
</comment>
<keyword evidence="1" id="KW-0175">Coiled coil</keyword>
<evidence type="ECO:0000256" key="2">
    <source>
        <dbReference type="SAM" id="Phobius"/>
    </source>
</evidence>
<evidence type="ECO:0000313" key="3">
    <source>
        <dbReference type="EMBL" id="OPA77323.1"/>
    </source>
</evidence>
<organism evidence="3 4">
    <name type="scientific">Campylobacter pinnipediorum subsp. pinnipediorum</name>
    <dbReference type="NCBI Taxonomy" id="1660067"/>
    <lineage>
        <taxon>Bacteria</taxon>
        <taxon>Pseudomonadati</taxon>
        <taxon>Campylobacterota</taxon>
        <taxon>Epsilonproteobacteria</taxon>
        <taxon>Campylobacterales</taxon>
        <taxon>Campylobacteraceae</taxon>
        <taxon>Campylobacter</taxon>
    </lineage>
</organism>
<keyword evidence="2" id="KW-1133">Transmembrane helix</keyword>
<accession>A0AAX0LA88</accession>
<feature type="coiled-coil region" evidence="1">
    <location>
        <begin position="301"/>
        <end position="366"/>
    </location>
</feature>
<dbReference type="AlphaFoldDB" id="A0AAX0LA88"/>
<feature type="transmembrane region" description="Helical" evidence="2">
    <location>
        <begin position="12"/>
        <end position="30"/>
    </location>
</feature>
<feature type="transmembrane region" description="Helical" evidence="2">
    <location>
        <begin position="377"/>
        <end position="397"/>
    </location>
</feature>
<protein>
    <submittedName>
        <fullName evidence="3">Uncharacterized protein</fullName>
    </submittedName>
</protein>
<dbReference type="Proteomes" id="UP000189728">
    <property type="component" value="Unassembled WGS sequence"/>
</dbReference>
<proteinExistence type="predicted"/>
<gene>
    <name evidence="3" type="ORF">BFG04_04305</name>
</gene>
<reference evidence="3 4" key="1">
    <citation type="submission" date="2016-08" db="EMBL/GenBank/DDBJ databases">
        <title>Campylobacter species from sea mammals.</title>
        <authorList>
            <person name="Gilbert M.J."/>
            <person name="Byrne B.A."/>
            <person name="Zomer A.L."/>
            <person name="Wagenaar J.A."/>
        </authorList>
    </citation>
    <scope>NUCLEOTIDE SEQUENCE [LARGE SCALE GENOMIC DNA]</scope>
    <source>
        <strain evidence="3 4">1105248</strain>
    </source>
</reference>
<keyword evidence="2" id="KW-0472">Membrane</keyword>
<dbReference type="EMBL" id="MCRK01000036">
    <property type="protein sequence ID" value="OPA77323.1"/>
    <property type="molecule type" value="Genomic_DNA"/>
</dbReference>